<evidence type="ECO:0000313" key="2">
    <source>
        <dbReference type="EMBL" id="DAE01272.1"/>
    </source>
</evidence>
<organism evidence="2">
    <name type="scientific">Siphoviridae sp. ctJcm18</name>
    <dbReference type="NCBI Taxonomy" id="2825433"/>
    <lineage>
        <taxon>Viruses</taxon>
        <taxon>Duplodnaviria</taxon>
        <taxon>Heunggongvirae</taxon>
        <taxon>Uroviricota</taxon>
        <taxon>Caudoviricetes</taxon>
    </lineage>
</organism>
<accession>A0A8S5P3R3</accession>
<name>A0A8S5P3R3_9CAUD</name>
<proteinExistence type="predicted"/>
<feature type="region of interest" description="Disordered" evidence="1">
    <location>
        <begin position="27"/>
        <end position="54"/>
    </location>
</feature>
<feature type="compositionally biased region" description="Basic residues" evidence="1">
    <location>
        <begin position="37"/>
        <end position="48"/>
    </location>
</feature>
<sequence length="54" mass="6362">MEYEEAYQEVIDDCDKIINDEIDTSNDSVKEQLSTHLTKKTEKKKSKPKIPEYL</sequence>
<feature type="compositionally biased region" description="Polar residues" evidence="1">
    <location>
        <begin position="27"/>
        <end position="36"/>
    </location>
</feature>
<protein>
    <submittedName>
        <fullName evidence="2">Uncharacterized protein</fullName>
    </submittedName>
</protein>
<reference evidence="2" key="1">
    <citation type="journal article" date="2021" name="Proc. Natl. Acad. Sci. U.S.A.">
        <title>A Catalog of Tens of Thousands of Viruses from Human Metagenomes Reveals Hidden Associations with Chronic Diseases.</title>
        <authorList>
            <person name="Tisza M.J."/>
            <person name="Buck C.B."/>
        </authorList>
    </citation>
    <scope>NUCLEOTIDE SEQUENCE</scope>
    <source>
        <strain evidence="2">CtJcm18</strain>
    </source>
</reference>
<evidence type="ECO:0000256" key="1">
    <source>
        <dbReference type="SAM" id="MobiDB-lite"/>
    </source>
</evidence>
<dbReference type="EMBL" id="BK015323">
    <property type="protein sequence ID" value="DAE01272.1"/>
    <property type="molecule type" value="Genomic_DNA"/>
</dbReference>